<evidence type="ECO:0000313" key="5">
    <source>
        <dbReference type="Proteomes" id="UP000008827"/>
    </source>
</evidence>
<dbReference type="OMA" id="HRHENCP"/>
<feature type="region of interest" description="Disordered" evidence="1">
    <location>
        <begin position="1"/>
        <end position="85"/>
    </location>
</feature>
<proteinExistence type="predicted"/>
<dbReference type="Gramene" id="KRH65420">
    <property type="protein sequence ID" value="KRH65420"/>
    <property type="gene ID" value="GLYMA_03G034700"/>
</dbReference>
<dbReference type="EMBL" id="CM000836">
    <property type="protein sequence ID" value="KRH65420.1"/>
    <property type="molecule type" value="Genomic_DNA"/>
</dbReference>
<feature type="region of interest" description="Disordered" evidence="1">
    <location>
        <begin position="326"/>
        <end position="347"/>
    </location>
</feature>
<reference evidence="3 4" key="1">
    <citation type="journal article" date="2010" name="Nature">
        <title>Genome sequence of the palaeopolyploid soybean.</title>
        <authorList>
            <person name="Schmutz J."/>
            <person name="Cannon S.B."/>
            <person name="Schlueter J."/>
            <person name="Ma J."/>
            <person name="Mitros T."/>
            <person name="Nelson W."/>
            <person name="Hyten D.L."/>
            <person name="Song Q."/>
            <person name="Thelen J.J."/>
            <person name="Cheng J."/>
            <person name="Xu D."/>
            <person name="Hellsten U."/>
            <person name="May G.D."/>
            <person name="Yu Y."/>
            <person name="Sakurai T."/>
            <person name="Umezawa T."/>
            <person name="Bhattacharyya M.K."/>
            <person name="Sandhu D."/>
            <person name="Valliyodan B."/>
            <person name="Lindquist E."/>
            <person name="Peto M."/>
            <person name="Grant D."/>
            <person name="Shu S."/>
            <person name="Goodstein D."/>
            <person name="Barry K."/>
            <person name="Futrell-Griggs M."/>
            <person name="Abernathy B."/>
            <person name="Du J."/>
            <person name="Tian Z."/>
            <person name="Zhu L."/>
            <person name="Gill N."/>
            <person name="Joshi T."/>
            <person name="Libault M."/>
            <person name="Sethuraman A."/>
            <person name="Zhang X.-C."/>
            <person name="Shinozaki K."/>
            <person name="Nguyen H.T."/>
            <person name="Wing R.A."/>
            <person name="Cregan P."/>
            <person name="Specht J."/>
            <person name="Grimwood J."/>
            <person name="Rokhsar D."/>
            <person name="Stacey G."/>
            <person name="Shoemaker R.C."/>
            <person name="Jackson S.A."/>
        </authorList>
    </citation>
    <scope>NUCLEOTIDE SEQUENCE</scope>
    <source>
        <strain evidence="4">cv. Williams 82</strain>
        <tissue evidence="3">Callus</tissue>
    </source>
</reference>
<evidence type="ECO:0000259" key="2">
    <source>
        <dbReference type="Pfam" id="PF14111"/>
    </source>
</evidence>
<dbReference type="PANTHER" id="PTHR33233">
    <property type="entry name" value="ENDONUCLEASE/EXONUCLEASE/PHOSPHATASE"/>
    <property type="match status" value="1"/>
</dbReference>
<dbReference type="AlphaFoldDB" id="A0A0R0KEC2"/>
<dbReference type="Pfam" id="PF14111">
    <property type="entry name" value="DUF4283"/>
    <property type="match status" value="1"/>
</dbReference>
<dbReference type="InterPro" id="IPR025558">
    <property type="entry name" value="DUF4283"/>
</dbReference>
<evidence type="ECO:0000313" key="4">
    <source>
        <dbReference type="EnsemblPlants" id="KRH65420"/>
    </source>
</evidence>
<keyword evidence="5" id="KW-1185">Reference proteome</keyword>
<sequence>MGRGRGRGRGRPAKIPVPPSTTTQKSPPKLNPEPSNASHEVTVEDYVSSEDDESEETPIPSTNLPSCNVPEKPKEETNENKVPRKLWTDVISGNRKPENGMALEFFAPKIVEGKPIAEIEPEDIIGELKYWESALIMYVIGRDLSMNSVKQFMEKNWSSVKLPDLFYNDEGYFIMRFHSSQDKDEILSKGPYTIMNMTMLLRDWSPEFNLKRDMLRTIPIWIKLPQLPLYLWGAKTMGKIGSILGKPIVTDECTAQRLRISYARMLVEIDITQEMPKEITIADNEGHELIQAVEYEWKPKYCGKCKKFGHVCEKPKVRKEKVWVPKPTLKSNEQEEGGPSNKETQMINTTNTEDLVSEWTTVQKAGKKTVTDTGTMQKAGKKIITDTGVVNDSLVVQEKVPG</sequence>
<accession>A0A0R0KEC2</accession>
<protein>
    <recommendedName>
        <fullName evidence="2">DUF4283 domain-containing protein</fullName>
    </recommendedName>
</protein>
<feature type="domain" description="DUF4283" evidence="2">
    <location>
        <begin position="131"/>
        <end position="210"/>
    </location>
</feature>
<gene>
    <name evidence="4" type="primary">LOC102668549</name>
    <name evidence="3" type="ORF">GLYMA_03G034700</name>
</gene>
<evidence type="ECO:0000256" key="1">
    <source>
        <dbReference type="SAM" id="MobiDB-lite"/>
    </source>
</evidence>
<organism evidence="3">
    <name type="scientific">Glycine max</name>
    <name type="common">Soybean</name>
    <name type="synonym">Glycine hispida</name>
    <dbReference type="NCBI Taxonomy" id="3847"/>
    <lineage>
        <taxon>Eukaryota</taxon>
        <taxon>Viridiplantae</taxon>
        <taxon>Streptophyta</taxon>
        <taxon>Embryophyta</taxon>
        <taxon>Tracheophyta</taxon>
        <taxon>Spermatophyta</taxon>
        <taxon>Magnoliopsida</taxon>
        <taxon>eudicotyledons</taxon>
        <taxon>Gunneridae</taxon>
        <taxon>Pentapetalae</taxon>
        <taxon>rosids</taxon>
        <taxon>fabids</taxon>
        <taxon>Fabales</taxon>
        <taxon>Fabaceae</taxon>
        <taxon>Papilionoideae</taxon>
        <taxon>50 kb inversion clade</taxon>
        <taxon>NPAAA clade</taxon>
        <taxon>indigoferoid/millettioid clade</taxon>
        <taxon>Phaseoleae</taxon>
        <taxon>Glycine</taxon>
        <taxon>Glycine subgen. Soja</taxon>
    </lineage>
</organism>
<feature type="compositionally biased region" description="Basic residues" evidence="1">
    <location>
        <begin position="1"/>
        <end position="12"/>
    </location>
</feature>
<dbReference type="Proteomes" id="UP000008827">
    <property type="component" value="Chromosome 3"/>
</dbReference>
<dbReference type="EnsemblPlants" id="KRH65420">
    <property type="protein sequence ID" value="KRH65420"/>
    <property type="gene ID" value="GLYMA_03G034700"/>
</dbReference>
<reference evidence="4" key="2">
    <citation type="submission" date="2018-02" db="UniProtKB">
        <authorList>
            <consortium name="EnsemblPlants"/>
        </authorList>
    </citation>
    <scope>IDENTIFICATION</scope>
    <source>
        <strain evidence="4">Williams 82</strain>
    </source>
</reference>
<dbReference type="PANTHER" id="PTHR33233:SF17">
    <property type="entry name" value="DUF4283 DOMAIN-CONTAINING PROTEIN"/>
    <property type="match status" value="1"/>
</dbReference>
<reference evidence="3" key="3">
    <citation type="submission" date="2018-07" db="EMBL/GenBank/DDBJ databases">
        <title>WGS assembly of Glycine max.</title>
        <authorList>
            <person name="Schmutz J."/>
            <person name="Cannon S."/>
            <person name="Schlueter J."/>
            <person name="Ma J."/>
            <person name="Mitros T."/>
            <person name="Nelson W."/>
            <person name="Hyten D."/>
            <person name="Song Q."/>
            <person name="Thelen J."/>
            <person name="Cheng J."/>
            <person name="Xu D."/>
            <person name="Hellsten U."/>
            <person name="May G."/>
            <person name="Yu Y."/>
            <person name="Sakurai T."/>
            <person name="Umezawa T."/>
            <person name="Bhattacharyya M."/>
            <person name="Sandhu D."/>
            <person name="Valliyodan B."/>
            <person name="Lindquist E."/>
            <person name="Peto M."/>
            <person name="Grant D."/>
            <person name="Shu S."/>
            <person name="Goodstein D."/>
            <person name="Barry K."/>
            <person name="Futrell-Griggs M."/>
            <person name="Abernathy B."/>
            <person name="Du J."/>
            <person name="Tian Z."/>
            <person name="Zhu L."/>
            <person name="Gill N."/>
            <person name="Joshi T."/>
            <person name="Libault M."/>
            <person name="Sethuraman A."/>
            <person name="Zhang X."/>
            <person name="Shinozaki K."/>
            <person name="Nguyen H."/>
            <person name="Wing R."/>
            <person name="Cregan P."/>
            <person name="Specht J."/>
            <person name="Grimwood J."/>
            <person name="Rokhsar D."/>
            <person name="Stacey G."/>
            <person name="Shoemaker R."/>
            <person name="Jackson S."/>
        </authorList>
    </citation>
    <scope>NUCLEOTIDE SEQUENCE</scope>
    <source>
        <tissue evidence="3">Callus</tissue>
    </source>
</reference>
<evidence type="ECO:0000313" key="3">
    <source>
        <dbReference type="EMBL" id="KRH65420.1"/>
    </source>
</evidence>
<feature type="compositionally biased region" description="Basic and acidic residues" evidence="1">
    <location>
        <begin position="71"/>
        <end position="82"/>
    </location>
</feature>
<feature type="compositionally biased region" description="Acidic residues" evidence="1">
    <location>
        <begin position="47"/>
        <end position="56"/>
    </location>
</feature>
<name>A0A0R0KEC2_SOYBN</name>